<evidence type="ECO:0000256" key="2">
    <source>
        <dbReference type="SAM" id="SignalP"/>
    </source>
</evidence>
<proteinExistence type="predicted"/>
<dbReference type="AlphaFoldDB" id="A0A6S6Y1N9"/>
<feature type="signal peptide" evidence="2">
    <location>
        <begin position="1"/>
        <end position="20"/>
    </location>
</feature>
<sequence>MKALPILLFALSALAGAAHADMTPAEAFNQGKTFGNAGKGGAGGTVSSASGAANVPKYNTSAPESGYYSGGKGLLGTAGTNKLTACQTYVAGNAYDQQECDAVNFLAKNPSERPIVPLSKTDPIITGSDPVIKNPGTAPASGTGQVCRTVTQNNPGEYVTETCTTARKTDFSECDNTLDIQINWNYYCPAFTIEGPTIIPGTEKVPPQGAGMIPPDATCHVKQPVDVWTCPEGSTGPDALHQCSTTTTDENGVETTTKTPATWSQGWNEYNTYADKVPTVVENWDNQCAEKEARSDLNRKPWPDCEETKPKWCTQAPETRYFDGVPVYRGCWQWRKEFGCLTNDSDYDCGPRAWGNCVSQGTACIQYAIDGKCAITEESYRCEKTPPSTTTHEVCEPSSFCQDDGAGCFSTDRQPDQDFGKAAAMMEASREAGVYGVNGGNIEIFKGYKEECSIKVFGGTVLKSCCGSSGGGSAFSNHALLGAGMTVVGEGAKEAVAMGSKYMYDALYSSVDGSLLGKGLGAMNSWATGLGDGMFNPTFSFYGFQFQFTFANGFQFVAFDPYTFALQIAIMVITEWLSCDQSEQIMSLKRGENLCVHIGTRCSKKLKIIGTCLEKKETHCCFNSLLAKLINRQGRAQLGLPMNQCGGFTEGQLQSLNFAAMDLSEFIQKIVPKEADLAGSINRAGQSVSDQVKNYYEQD</sequence>
<keyword evidence="4" id="KW-1185">Reference proteome</keyword>
<dbReference type="NCBIfam" id="NF009015">
    <property type="entry name" value="PRK12355.3-1"/>
    <property type="match status" value="1"/>
</dbReference>
<dbReference type="Pfam" id="PF06986">
    <property type="entry name" value="F_T4SS_TraN"/>
    <property type="match status" value="2"/>
</dbReference>
<feature type="chain" id="PRO_5028193825" evidence="2">
    <location>
        <begin position="21"/>
        <end position="699"/>
    </location>
</feature>
<evidence type="ECO:0000256" key="1">
    <source>
        <dbReference type="SAM" id="MobiDB-lite"/>
    </source>
</evidence>
<dbReference type="KEGG" id="doe:DENOEST_P0127"/>
<reference evidence="3 4" key="1">
    <citation type="submission" date="2020-03" db="EMBL/GenBank/DDBJ databases">
        <authorList>
            <consortium name="Genoscope - CEA"/>
            <person name="William W."/>
        </authorList>
    </citation>
    <scope>NUCLEOTIDE SEQUENCE [LARGE SCALE GENOMIC DNA]</scope>
    <source>
        <strain evidence="4">DSM 16959</strain>
        <plasmid evidence="3 4">pI</plasmid>
    </source>
</reference>
<dbReference type="EMBL" id="LR778302">
    <property type="protein sequence ID" value="CAB1371285.1"/>
    <property type="molecule type" value="Genomic_DNA"/>
</dbReference>
<name>A0A6S6Y1N9_9PROT</name>
<geneLocation type="plasmid" evidence="3 4">
    <name>pI</name>
</geneLocation>
<dbReference type="Proteomes" id="UP000515733">
    <property type="component" value="Plasmid pI"/>
</dbReference>
<evidence type="ECO:0000313" key="4">
    <source>
        <dbReference type="Proteomes" id="UP000515733"/>
    </source>
</evidence>
<dbReference type="InterPro" id="IPR014121">
    <property type="entry name" value="TraN_Ftype"/>
</dbReference>
<dbReference type="RefSeq" id="WP_232096616.1">
    <property type="nucleotide sequence ID" value="NZ_LR778302.1"/>
</dbReference>
<organism evidence="3 4">
    <name type="scientific">Denitratisoma oestradiolicum</name>
    <dbReference type="NCBI Taxonomy" id="311182"/>
    <lineage>
        <taxon>Bacteria</taxon>
        <taxon>Pseudomonadati</taxon>
        <taxon>Pseudomonadota</taxon>
        <taxon>Betaproteobacteria</taxon>
        <taxon>Nitrosomonadales</taxon>
        <taxon>Sterolibacteriaceae</taxon>
        <taxon>Denitratisoma</taxon>
    </lineage>
</organism>
<keyword evidence="2" id="KW-0732">Signal</keyword>
<feature type="compositionally biased region" description="Low complexity" evidence="1">
    <location>
        <begin position="245"/>
        <end position="259"/>
    </location>
</feature>
<keyword evidence="3" id="KW-0614">Plasmid</keyword>
<evidence type="ECO:0000313" key="3">
    <source>
        <dbReference type="EMBL" id="CAB1371285.1"/>
    </source>
</evidence>
<gene>
    <name evidence="3" type="ORF">DENOEST_P0127</name>
</gene>
<feature type="region of interest" description="Disordered" evidence="1">
    <location>
        <begin position="241"/>
        <end position="260"/>
    </location>
</feature>
<protein>
    <submittedName>
        <fullName evidence="3">Mating pair stabilisation TraN (Modular protein)</fullName>
    </submittedName>
</protein>
<accession>A0A6S6Y1N9</accession>